<keyword evidence="4" id="KW-0808">Transferase</keyword>
<name>A0AAW5R2G2_9HYPH</name>
<evidence type="ECO:0000256" key="1">
    <source>
        <dbReference type="PIRSR" id="PIRSR000390-1"/>
    </source>
</evidence>
<reference evidence="4 5" key="1">
    <citation type="submission" date="2022-04" db="EMBL/GenBank/DDBJ databases">
        <authorList>
            <person name="Ye Y.-Q."/>
            <person name="Du Z.-J."/>
        </authorList>
    </citation>
    <scope>NUCLEOTIDE SEQUENCE [LARGE SCALE GENOMIC DNA]</scope>
    <source>
        <strain evidence="4 5">A6E488</strain>
    </source>
</reference>
<keyword evidence="2 3" id="KW-0663">Pyridoxal phosphate</keyword>
<dbReference type="SUPFAM" id="SSF53383">
    <property type="entry name" value="PLP-dependent transferases"/>
    <property type="match status" value="1"/>
</dbReference>
<dbReference type="GO" id="GO:0008483">
    <property type="term" value="F:transaminase activity"/>
    <property type="evidence" value="ECO:0007669"/>
    <property type="project" value="UniProtKB-KW"/>
</dbReference>
<dbReference type="AlphaFoldDB" id="A0AAW5R2G2"/>
<feature type="active site" description="Proton acceptor" evidence="1">
    <location>
        <position position="209"/>
    </location>
</feature>
<sequence length="389" mass="41677">MATAETLAPVTTEEPVTSVGLFDLTRQRDRLGARIEARIDDVLRHGQFILGPEVVELEEKLAAFAEAHHAIGVSSGRDALTMALMALGVQPGDAVFVPGFTFSASAAAVAPLGAVPVFVDVDEDTFNMDPDALKAAIAAVKAEGRLNAKVVMPVDLYGLPADYDRISAIAAENGMRVLADAAQSFGAIMGNRRVGTLAPITATSFYPTKPLGCYGDGGAILTEDEALSEEIKMIRTHGRQGSGDEAMRIGMTARLDTIQAAVLLIKLEAFAAELDRREQMAALYTELLAGDFATPVVPAGMRSAWALYTIRVPNRDQVRERLAEMGVGTGLFYRVPLHKHPAFKQWAPDGLSLPVSERLADEVLSLPIHGDIEGREVRFVVDCLRKAVG</sequence>
<proteinExistence type="inferred from homology"/>
<dbReference type="Gene3D" id="3.40.640.10">
    <property type="entry name" value="Type I PLP-dependent aspartate aminotransferase-like (Major domain)"/>
    <property type="match status" value="1"/>
</dbReference>
<accession>A0AAW5R2G2</accession>
<evidence type="ECO:0000313" key="5">
    <source>
        <dbReference type="Proteomes" id="UP001320898"/>
    </source>
</evidence>
<keyword evidence="5" id="KW-1185">Reference proteome</keyword>
<dbReference type="InterPro" id="IPR015422">
    <property type="entry name" value="PyrdxlP-dep_Trfase_small"/>
</dbReference>
<dbReference type="InterPro" id="IPR000653">
    <property type="entry name" value="DegT/StrS_aminotransferase"/>
</dbReference>
<feature type="modified residue" description="N6-(pyridoxal phosphate)lysine" evidence="2">
    <location>
        <position position="209"/>
    </location>
</feature>
<dbReference type="PANTHER" id="PTHR30244">
    <property type="entry name" value="TRANSAMINASE"/>
    <property type="match status" value="1"/>
</dbReference>
<dbReference type="CDD" id="cd00616">
    <property type="entry name" value="AHBA_syn"/>
    <property type="match status" value="1"/>
</dbReference>
<dbReference type="GO" id="GO:0000271">
    <property type="term" value="P:polysaccharide biosynthetic process"/>
    <property type="evidence" value="ECO:0007669"/>
    <property type="project" value="TreeGrafter"/>
</dbReference>
<evidence type="ECO:0000256" key="2">
    <source>
        <dbReference type="PIRSR" id="PIRSR000390-2"/>
    </source>
</evidence>
<dbReference type="InterPro" id="IPR015421">
    <property type="entry name" value="PyrdxlP-dep_Trfase_major"/>
</dbReference>
<dbReference type="PIRSF" id="PIRSF000390">
    <property type="entry name" value="PLP_StrS"/>
    <property type="match status" value="1"/>
</dbReference>
<comment type="caution">
    <text evidence="4">The sequence shown here is derived from an EMBL/GenBank/DDBJ whole genome shotgun (WGS) entry which is preliminary data.</text>
</comment>
<gene>
    <name evidence="4" type="ORF">MUB46_21580</name>
</gene>
<protein>
    <submittedName>
        <fullName evidence="4">DegT/DnrJ/EryC1/StrS family aminotransferase</fullName>
    </submittedName>
</protein>
<dbReference type="PANTHER" id="PTHR30244:SF42">
    <property type="entry name" value="UDP-2-ACETAMIDO-2-DEOXY-3-OXO-D-GLUCURONATE AMINOTRANSFERASE"/>
    <property type="match status" value="1"/>
</dbReference>
<dbReference type="Gene3D" id="3.90.1150.10">
    <property type="entry name" value="Aspartate Aminotransferase, domain 1"/>
    <property type="match status" value="1"/>
</dbReference>
<dbReference type="GO" id="GO:0030170">
    <property type="term" value="F:pyridoxal phosphate binding"/>
    <property type="evidence" value="ECO:0007669"/>
    <property type="project" value="TreeGrafter"/>
</dbReference>
<keyword evidence="4" id="KW-0032">Aminotransferase</keyword>
<evidence type="ECO:0000256" key="3">
    <source>
        <dbReference type="RuleBase" id="RU004508"/>
    </source>
</evidence>
<dbReference type="Proteomes" id="UP001320898">
    <property type="component" value="Unassembled WGS sequence"/>
</dbReference>
<comment type="similarity">
    <text evidence="3">Belongs to the DegT/DnrJ/EryC1 family.</text>
</comment>
<evidence type="ECO:0000313" key="4">
    <source>
        <dbReference type="EMBL" id="MCT8974466.1"/>
    </source>
</evidence>
<organism evidence="4 5">
    <name type="scientific">Microbaculum marinisediminis</name>
    <dbReference type="NCBI Taxonomy" id="2931392"/>
    <lineage>
        <taxon>Bacteria</taxon>
        <taxon>Pseudomonadati</taxon>
        <taxon>Pseudomonadota</taxon>
        <taxon>Alphaproteobacteria</taxon>
        <taxon>Hyphomicrobiales</taxon>
        <taxon>Tepidamorphaceae</taxon>
        <taxon>Microbaculum</taxon>
    </lineage>
</organism>
<dbReference type="InterPro" id="IPR015424">
    <property type="entry name" value="PyrdxlP-dep_Trfase"/>
</dbReference>
<dbReference type="EMBL" id="JALIDZ010000012">
    <property type="protein sequence ID" value="MCT8974466.1"/>
    <property type="molecule type" value="Genomic_DNA"/>
</dbReference>
<dbReference type="RefSeq" id="WP_261618051.1">
    <property type="nucleotide sequence ID" value="NZ_JALIDZ010000012.1"/>
</dbReference>
<dbReference type="Pfam" id="PF01041">
    <property type="entry name" value="DegT_DnrJ_EryC1"/>
    <property type="match status" value="1"/>
</dbReference>